<feature type="compositionally biased region" description="Basic and acidic residues" evidence="1">
    <location>
        <begin position="270"/>
        <end position="282"/>
    </location>
</feature>
<comment type="caution">
    <text evidence="2">The sequence shown here is derived from an EMBL/GenBank/DDBJ whole genome shotgun (WGS) entry which is preliminary data.</text>
</comment>
<name>A0A0A2VP99_BEABA</name>
<evidence type="ECO:0000313" key="2">
    <source>
        <dbReference type="EMBL" id="KGQ09458.1"/>
    </source>
</evidence>
<feature type="compositionally biased region" description="Low complexity" evidence="1">
    <location>
        <begin position="292"/>
        <end position="301"/>
    </location>
</feature>
<feature type="region of interest" description="Disordered" evidence="1">
    <location>
        <begin position="89"/>
        <end position="147"/>
    </location>
</feature>
<dbReference type="EMBL" id="ANFO01000442">
    <property type="protein sequence ID" value="KGQ09458.1"/>
    <property type="molecule type" value="Genomic_DNA"/>
</dbReference>
<dbReference type="Proteomes" id="UP000030106">
    <property type="component" value="Unassembled WGS sequence"/>
</dbReference>
<evidence type="ECO:0000256" key="1">
    <source>
        <dbReference type="SAM" id="MobiDB-lite"/>
    </source>
</evidence>
<organism evidence="2 3">
    <name type="scientific">Beauveria bassiana D1-5</name>
    <dbReference type="NCBI Taxonomy" id="1245745"/>
    <lineage>
        <taxon>Eukaryota</taxon>
        <taxon>Fungi</taxon>
        <taxon>Dikarya</taxon>
        <taxon>Ascomycota</taxon>
        <taxon>Pezizomycotina</taxon>
        <taxon>Sordariomycetes</taxon>
        <taxon>Hypocreomycetidae</taxon>
        <taxon>Hypocreales</taxon>
        <taxon>Cordycipitaceae</taxon>
        <taxon>Beauveria</taxon>
    </lineage>
</organism>
<feature type="region of interest" description="Disordered" evidence="1">
    <location>
        <begin position="574"/>
        <end position="594"/>
    </location>
</feature>
<dbReference type="HOGENOM" id="CLU_009626_1_0_1"/>
<dbReference type="AlphaFoldDB" id="A0A0A2VP99"/>
<sequence length="594" mass="65974">MPIPKSLDDTDDIFLQDEPGLTMGQHALQCSEAFQTYMAASQNELHSSMVRNEMIQPEASGHSTPPLERHSYYSERFQVFSQALIVTPSDESATAPTTSTTKKRRILESEAKTPTTKTRRISVPGRPDVVQTLHHSSETDSEGDEGKRNITLIANNIGATVTQLCCMSNPVWRSAKIARAKKMAEHEADEKTNIAIQELRLYTECYIRFRFPHATEALCSALVEANALRLRRLCYQREHRKRVPLSIQSPLAALESQLPKVSSRVPAVHSDFKKSPKLEASHGKSTPPLGPQSPTTLPTTAQQAAVRALYESCMTKGPWANSVAADSQLSLPTAPESVRGPNAGGKYTAPESVRGPNAGGKYRFPSQILENQKLTSLRNHFFRDLEPFVCVIGNCTDSGPLKPGSSTFDTSRAWLSHMKNAHRYVWVCRAPSHEPIVFEDEAKYQEHIRTNPAVCEEHVVTMSVAAKKLRDEKITTCPFGDDFAASEVLDSDTVLSSEALQLHVATHLKEISLLALQKLPCDNDNNSREMASDLLSEVEEVSKLLNSMYTVLDDEAFDLVHQEDDETTMFFKEDTASSEEAIDLEDRDETEMIG</sequence>
<feature type="region of interest" description="Disordered" evidence="1">
    <location>
        <begin position="265"/>
        <end position="301"/>
    </location>
</feature>
<feature type="compositionally biased region" description="Low complexity" evidence="1">
    <location>
        <begin position="89"/>
        <end position="100"/>
    </location>
</feature>
<accession>A0A0A2VP99</accession>
<dbReference type="PANTHER" id="PTHR35391">
    <property type="entry name" value="C2H2-TYPE DOMAIN-CONTAINING PROTEIN-RELATED"/>
    <property type="match status" value="1"/>
</dbReference>
<reference evidence="2 3" key="1">
    <citation type="submission" date="2012-10" db="EMBL/GenBank/DDBJ databases">
        <title>Genome sequencing and analysis of entomopathogenic fungi Beauveria bassiana D1-5.</title>
        <authorList>
            <person name="Li Q."/>
            <person name="Wang L."/>
            <person name="Zhang Z."/>
            <person name="Wang Q."/>
            <person name="Ren J."/>
            <person name="Wang M."/>
            <person name="Xu W."/>
            <person name="Wang J."/>
            <person name="Lu Y."/>
            <person name="Du Q."/>
            <person name="Sun Z."/>
        </authorList>
    </citation>
    <scope>NUCLEOTIDE SEQUENCE [LARGE SCALE GENOMIC DNA]</scope>
    <source>
        <strain evidence="2 3">D1-5</strain>
    </source>
</reference>
<dbReference type="PANTHER" id="PTHR35391:SF7">
    <property type="entry name" value="C2H2-TYPE DOMAIN-CONTAINING PROTEIN"/>
    <property type="match status" value="1"/>
</dbReference>
<evidence type="ECO:0000313" key="3">
    <source>
        <dbReference type="Proteomes" id="UP000030106"/>
    </source>
</evidence>
<gene>
    <name evidence="2" type="ORF">BBAD15_g5205</name>
</gene>
<feature type="region of interest" description="Disordered" evidence="1">
    <location>
        <begin position="332"/>
        <end position="359"/>
    </location>
</feature>
<protein>
    <submittedName>
        <fullName evidence="2">Uncharacterized protein</fullName>
    </submittedName>
</protein>
<feature type="compositionally biased region" description="Acidic residues" evidence="1">
    <location>
        <begin position="576"/>
        <end position="594"/>
    </location>
</feature>
<proteinExistence type="predicted"/>
<dbReference type="STRING" id="1245745.A0A0A2VP99"/>